<keyword evidence="10" id="KW-1185">Reference proteome</keyword>
<evidence type="ECO:0000256" key="5">
    <source>
        <dbReference type="ARBA" id="ARBA00023277"/>
    </source>
</evidence>
<proteinExistence type="predicted"/>
<dbReference type="PROSITE" id="PS51677">
    <property type="entry name" value="NODB"/>
    <property type="match status" value="1"/>
</dbReference>
<dbReference type="PANTHER" id="PTHR46471:SF2">
    <property type="entry name" value="CHITIN DEACETYLASE-RELATED"/>
    <property type="match status" value="1"/>
</dbReference>
<keyword evidence="2" id="KW-0479">Metal-binding</keyword>
<dbReference type="AlphaFoldDB" id="A0AAD4GVJ6"/>
<evidence type="ECO:0000256" key="1">
    <source>
        <dbReference type="ARBA" id="ARBA00001941"/>
    </source>
</evidence>
<feature type="signal peptide" evidence="7">
    <location>
        <begin position="1"/>
        <end position="21"/>
    </location>
</feature>
<feature type="domain" description="NodB homology" evidence="8">
    <location>
        <begin position="37"/>
        <end position="220"/>
    </location>
</feature>
<dbReference type="CDD" id="cd10951">
    <property type="entry name" value="CE4_ClCDA_like"/>
    <property type="match status" value="1"/>
</dbReference>
<evidence type="ECO:0000256" key="4">
    <source>
        <dbReference type="ARBA" id="ARBA00022801"/>
    </source>
</evidence>
<comment type="cofactor">
    <cofactor evidence="1">
        <name>Co(2+)</name>
        <dbReference type="ChEBI" id="CHEBI:48828"/>
    </cofactor>
</comment>
<gene>
    <name evidence="9" type="ORF">FE257_005468</name>
</gene>
<dbReference type="GO" id="GO:0016810">
    <property type="term" value="F:hydrolase activity, acting on carbon-nitrogen (but not peptide) bonds"/>
    <property type="evidence" value="ECO:0007669"/>
    <property type="project" value="InterPro"/>
</dbReference>
<keyword evidence="6" id="KW-0170">Cobalt</keyword>
<evidence type="ECO:0000256" key="3">
    <source>
        <dbReference type="ARBA" id="ARBA00022729"/>
    </source>
</evidence>
<dbReference type="Proteomes" id="UP001194746">
    <property type="component" value="Unassembled WGS sequence"/>
</dbReference>
<dbReference type="Pfam" id="PF01522">
    <property type="entry name" value="Polysacc_deac_1"/>
    <property type="match status" value="1"/>
</dbReference>
<comment type="caution">
    <text evidence="9">The sequence shown here is derived from an EMBL/GenBank/DDBJ whole genome shotgun (WGS) entry which is preliminary data.</text>
</comment>
<accession>A0AAD4GVJ6</accession>
<dbReference type="InterPro" id="IPR011330">
    <property type="entry name" value="Glyco_hydro/deAcase_b/a-brl"/>
</dbReference>
<keyword evidence="5" id="KW-0119">Carbohydrate metabolism</keyword>
<feature type="chain" id="PRO_5041956695" description="NodB homology domain-containing protein" evidence="7">
    <location>
        <begin position="22"/>
        <end position="222"/>
    </location>
</feature>
<name>A0AAD4GVJ6_ASPNN</name>
<evidence type="ECO:0000256" key="2">
    <source>
        <dbReference type="ARBA" id="ARBA00022723"/>
    </source>
</evidence>
<reference evidence="9" key="2">
    <citation type="submission" date="2020-02" db="EMBL/GenBank/DDBJ databases">
        <authorList>
            <person name="Gilchrist C.L.M."/>
            <person name="Chooi Y.-H."/>
        </authorList>
    </citation>
    <scope>NUCLEOTIDE SEQUENCE</scope>
    <source>
        <strain evidence="9">MST-FP2251</strain>
    </source>
</reference>
<evidence type="ECO:0000256" key="7">
    <source>
        <dbReference type="SAM" id="SignalP"/>
    </source>
</evidence>
<organism evidence="9 10">
    <name type="scientific">Aspergillus nanangensis</name>
    <dbReference type="NCBI Taxonomy" id="2582783"/>
    <lineage>
        <taxon>Eukaryota</taxon>
        <taxon>Fungi</taxon>
        <taxon>Dikarya</taxon>
        <taxon>Ascomycota</taxon>
        <taxon>Pezizomycotina</taxon>
        <taxon>Eurotiomycetes</taxon>
        <taxon>Eurotiomycetidae</taxon>
        <taxon>Eurotiales</taxon>
        <taxon>Aspergillaceae</taxon>
        <taxon>Aspergillus</taxon>
        <taxon>Aspergillus subgen. Circumdati</taxon>
    </lineage>
</organism>
<protein>
    <recommendedName>
        <fullName evidence="8">NodB homology domain-containing protein</fullName>
    </recommendedName>
</protein>
<dbReference type="InterPro" id="IPR002509">
    <property type="entry name" value="NODB_dom"/>
</dbReference>
<evidence type="ECO:0000259" key="8">
    <source>
        <dbReference type="PROSITE" id="PS51677"/>
    </source>
</evidence>
<dbReference type="SUPFAM" id="SSF88713">
    <property type="entry name" value="Glycoside hydrolase/deacetylase"/>
    <property type="match status" value="1"/>
</dbReference>
<dbReference type="GO" id="GO:0046872">
    <property type="term" value="F:metal ion binding"/>
    <property type="evidence" value="ECO:0007669"/>
    <property type="project" value="UniProtKB-KW"/>
</dbReference>
<dbReference type="EMBL" id="VCAU01000023">
    <property type="protein sequence ID" value="KAF9890892.1"/>
    <property type="molecule type" value="Genomic_DNA"/>
</dbReference>
<dbReference type="PANTHER" id="PTHR46471">
    <property type="entry name" value="CHITIN DEACETYLASE"/>
    <property type="match status" value="1"/>
</dbReference>
<evidence type="ECO:0000313" key="9">
    <source>
        <dbReference type="EMBL" id="KAF9890892.1"/>
    </source>
</evidence>
<dbReference type="GO" id="GO:0005975">
    <property type="term" value="P:carbohydrate metabolic process"/>
    <property type="evidence" value="ECO:0007669"/>
    <property type="project" value="InterPro"/>
</dbReference>
<evidence type="ECO:0000256" key="6">
    <source>
        <dbReference type="ARBA" id="ARBA00023285"/>
    </source>
</evidence>
<keyword evidence="4" id="KW-0378">Hydrolase</keyword>
<evidence type="ECO:0000313" key="10">
    <source>
        <dbReference type="Proteomes" id="UP001194746"/>
    </source>
</evidence>
<sequence>MLSITLLLTLVQWAFVDQVLAVTIPFGTMITGCTVPDTIALTFDDGPGPYTVELLEILAEFEARATFFLVGNRLNDGNNAEIVELIHSSGHQIASHTQDHPHLPLLDAEEIRQEMFAFEESMEPITGQVPTYMRPPYLGTSADVVDVMNELGYHVVGADIDTKDYENDSPEMIWDSFKMFVAGLDAGGSIVLAHDIKEQTVVSLTRQMLVAIQERGLQDVAA</sequence>
<dbReference type="Gene3D" id="3.20.20.370">
    <property type="entry name" value="Glycoside hydrolase/deacetylase"/>
    <property type="match status" value="1"/>
</dbReference>
<reference evidence="9" key="1">
    <citation type="journal article" date="2019" name="Beilstein J. Org. Chem.">
        <title>Nanangenines: drimane sesquiterpenoids as the dominant metabolite cohort of a novel Australian fungus, Aspergillus nanangensis.</title>
        <authorList>
            <person name="Lacey H.J."/>
            <person name="Gilchrist C.L.M."/>
            <person name="Crombie A."/>
            <person name="Kalaitzis J.A."/>
            <person name="Vuong D."/>
            <person name="Rutledge P.J."/>
            <person name="Turner P."/>
            <person name="Pitt J.I."/>
            <person name="Lacey E."/>
            <person name="Chooi Y.H."/>
            <person name="Piggott A.M."/>
        </authorList>
    </citation>
    <scope>NUCLEOTIDE SEQUENCE</scope>
    <source>
        <strain evidence="9">MST-FP2251</strain>
    </source>
</reference>
<keyword evidence="3 7" id="KW-0732">Signal</keyword>